<protein>
    <submittedName>
        <fullName evidence="2">Uncharacterized protein</fullName>
    </submittedName>
</protein>
<proteinExistence type="predicted"/>
<reference evidence="2 3" key="1">
    <citation type="submission" date="2024-07" db="EMBL/GenBank/DDBJ databases">
        <title>Chromosome-level genome assembly of the water stick insect Ranatra chinensis (Heteroptera: Nepidae).</title>
        <authorList>
            <person name="Liu X."/>
        </authorList>
    </citation>
    <scope>NUCLEOTIDE SEQUENCE [LARGE SCALE GENOMIC DNA]</scope>
    <source>
        <strain evidence="2">Cailab_2021Rc</strain>
        <tissue evidence="2">Muscle</tissue>
    </source>
</reference>
<accession>A0ABD0YRF2</accession>
<gene>
    <name evidence="2" type="ORF">AAG570_009505</name>
</gene>
<dbReference type="EMBL" id="JBFDAA010000004">
    <property type="protein sequence ID" value="KAL1137809.1"/>
    <property type="molecule type" value="Genomic_DNA"/>
</dbReference>
<name>A0ABD0YRF2_9HEMI</name>
<evidence type="ECO:0000313" key="2">
    <source>
        <dbReference type="EMBL" id="KAL1137809.1"/>
    </source>
</evidence>
<evidence type="ECO:0000313" key="3">
    <source>
        <dbReference type="Proteomes" id="UP001558652"/>
    </source>
</evidence>
<evidence type="ECO:0000256" key="1">
    <source>
        <dbReference type="SAM" id="MobiDB-lite"/>
    </source>
</evidence>
<keyword evidence="3" id="KW-1185">Reference proteome</keyword>
<dbReference type="AlphaFoldDB" id="A0ABD0YRF2"/>
<dbReference type="Proteomes" id="UP001558652">
    <property type="component" value="Unassembled WGS sequence"/>
</dbReference>
<sequence>MASKCPKHVLPEQEAGDDGNSHRSRAEESIVIVAEGIGEPRLRSHVDDKSEASQKWGGIISGRIDLYAARPGAQGMDFLPGFHSLALGVQNQIYRLDTREIPLKLSVLKSVNNLMS</sequence>
<comment type="caution">
    <text evidence="2">The sequence shown here is derived from an EMBL/GenBank/DDBJ whole genome shotgun (WGS) entry which is preliminary data.</text>
</comment>
<organism evidence="2 3">
    <name type="scientific">Ranatra chinensis</name>
    <dbReference type="NCBI Taxonomy" id="642074"/>
    <lineage>
        <taxon>Eukaryota</taxon>
        <taxon>Metazoa</taxon>
        <taxon>Ecdysozoa</taxon>
        <taxon>Arthropoda</taxon>
        <taxon>Hexapoda</taxon>
        <taxon>Insecta</taxon>
        <taxon>Pterygota</taxon>
        <taxon>Neoptera</taxon>
        <taxon>Paraneoptera</taxon>
        <taxon>Hemiptera</taxon>
        <taxon>Heteroptera</taxon>
        <taxon>Panheteroptera</taxon>
        <taxon>Nepomorpha</taxon>
        <taxon>Nepidae</taxon>
        <taxon>Ranatrinae</taxon>
        <taxon>Ranatra</taxon>
    </lineage>
</organism>
<feature type="region of interest" description="Disordered" evidence="1">
    <location>
        <begin position="1"/>
        <end position="25"/>
    </location>
</feature>